<dbReference type="RefSeq" id="WP_115361007.1">
    <property type="nucleotide sequence ID" value="NZ_QDKL01000002.1"/>
</dbReference>
<organism evidence="2 3">
    <name type="scientific">Halobacteriovorax vibrionivorans</name>
    <dbReference type="NCBI Taxonomy" id="2152716"/>
    <lineage>
        <taxon>Bacteria</taxon>
        <taxon>Pseudomonadati</taxon>
        <taxon>Bdellovibrionota</taxon>
        <taxon>Bacteriovoracia</taxon>
        <taxon>Bacteriovoracales</taxon>
        <taxon>Halobacteriovoraceae</taxon>
        <taxon>Halobacteriovorax</taxon>
    </lineage>
</organism>
<evidence type="ECO:0000313" key="3">
    <source>
        <dbReference type="Proteomes" id="UP000443582"/>
    </source>
</evidence>
<name>A0ABY0IEZ6_9BACT</name>
<evidence type="ECO:0000313" key="2">
    <source>
        <dbReference type="EMBL" id="RZF21531.1"/>
    </source>
</evidence>
<evidence type="ECO:0000256" key="1">
    <source>
        <dbReference type="SAM" id="SignalP"/>
    </source>
</evidence>
<feature type="chain" id="PRO_5047114004" evidence="1">
    <location>
        <begin position="18"/>
        <end position="171"/>
    </location>
</feature>
<gene>
    <name evidence="2" type="ORF">DAY19_07535</name>
</gene>
<comment type="caution">
    <text evidence="2">The sequence shown here is derived from an EMBL/GenBank/DDBJ whole genome shotgun (WGS) entry which is preliminary data.</text>
</comment>
<keyword evidence="3" id="KW-1185">Reference proteome</keyword>
<protein>
    <submittedName>
        <fullName evidence="2">Uncharacterized protein</fullName>
    </submittedName>
</protein>
<reference evidence="3" key="1">
    <citation type="journal article" date="2019" name="Int. J. Syst. Evol. Microbiol.">
        <title>Halobacteriovorax valvorus sp. nov., a novel prokaryotic predator isolated from coastal seawater of China.</title>
        <authorList>
            <person name="Chen M.-X."/>
        </authorList>
    </citation>
    <scope>NUCLEOTIDE SEQUENCE [LARGE SCALE GENOMIC DNA]</scope>
    <source>
        <strain evidence="3">BL9</strain>
    </source>
</reference>
<sequence length="171" mass="19618">MKRIILLATILTSSVFAQIWPLPAGTTYIVKGTGFDCGKFIRRYKVEYTQTPKVFLERGINFNLLTADKDLNTFSIETSWSTNNGQVCQFGLFFNRARETRTLDLDYTMSQTDGDSKSCLENEELLKSKLQSATYTASKRGIRYIAVDILNEENNVCDENRVRLIFDRRAQ</sequence>
<keyword evidence="1" id="KW-0732">Signal</keyword>
<dbReference type="Proteomes" id="UP000443582">
    <property type="component" value="Unassembled WGS sequence"/>
</dbReference>
<accession>A0ABY0IEZ6</accession>
<proteinExistence type="predicted"/>
<dbReference type="EMBL" id="QDKL01000002">
    <property type="protein sequence ID" value="RZF21531.1"/>
    <property type="molecule type" value="Genomic_DNA"/>
</dbReference>
<feature type="signal peptide" evidence="1">
    <location>
        <begin position="1"/>
        <end position="17"/>
    </location>
</feature>